<reference evidence="2 3" key="1">
    <citation type="submission" date="2019-08" db="EMBL/GenBank/DDBJ databases">
        <title>100 year-old enigma solved: identification of Planctomyces bekefii, the type genus and species of the phylum Planctomycetes.</title>
        <authorList>
            <person name="Svetlana D.N."/>
            <person name="Overmann J."/>
        </authorList>
    </citation>
    <scope>NUCLEOTIDE SEQUENCE [LARGE SCALE GENOMIC DNA]</scope>
    <source>
        <strain evidence="2">Phe10_nw2017</strain>
    </source>
</reference>
<proteinExistence type="predicted"/>
<name>A0A5C6M7V7_9PLAN</name>
<keyword evidence="2" id="KW-0378">Hydrolase</keyword>
<dbReference type="PANTHER" id="PTHR14119">
    <property type="entry name" value="HYDROLASE"/>
    <property type="match status" value="1"/>
</dbReference>
<dbReference type="PANTHER" id="PTHR14119:SF3">
    <property type="entry name" value="ISOCHORISMATASE DOMAIN-CONTAINING PROTEIN 2"/>
    <property type="match status" value="1"/>
</dbReference>
<dbReference type="EMBL" id="SRHE01000100">
    <property type="protein sequence ID" value="TWW10259.1"/>
    <property type="molecule type" value="Genomic_DNA"/>
</dbReference>
<gene>
    <name evidence="2" type="ORF">E3A20_07180</name>
</gene>
<dbReference type="SUPFAM" id="SSF52499">
    <property type="entry name" value="Isochorismatase-like hydrolases"/>
    <property type="match status" value="1"/>
</dbReference>
<keyword evidence="3" id="KW-1185">Reference proteome</keyword>
<accession>A0A5C6M7V7</accession>
<comment type="caution">
    <text evidence="2">The sequence shown here is derived from an EMBL/GenBank/DDBJ whole genome shotgun (WGS) entry which is preliminary data.</text>
</comment>
<evidence type="ECO:0000313" key="2">
    <source>
        <dbReference type="EMBL" id="TWW10259.1"/>
    </source>
</evidence>
<dbReference type="Proteomes" id="UP000321083">
    <property type="component" value="Unassembled WGS sequence"/>
</dbReference>
<dbReference type="GO" id="GO:0016787">
    <property type="term" value="F:hydrolase activity"/>
    <property type="evidence" value="ECO:0007669"/>
    <property type="project" value="UniProtKB-KW"/>
</dbReference>
<sequence length="198" mass="21751">MMSGERPNVSELLCADNCCLVLIDLQERLLPVIRQGETVLAVCQFLRQAAAIFSVPTLLTEQYPKGLGPVVPALLDGAEDLPRMSKLRFSAAREVLQFLEEQNGVRSVPLTQVCLAGIETHVCVLQTALELRREGLQVFVAADGTGSRFETDRTLGLQRMSAAGVQVVAAESAAFEWCGTAEHPRFRELSQLVRHRGY</sequence>
<feature type="domain" description="Isochorismatase-like" evidence="1">
    <location>
        <begin position="19"/>
        <end position="171"/>
    </location>
</feature>
<dbReference type="InterPro" id="IPR036380">
    <property type="entry name" value="Isochorismatase-like_sf"/>
</dbReference>
<organism evidence="2 3">
    <name type="scientific">Planctomyces bekefii</name>
    <dbReference type="NCBI Taxonomy" id="1653850"/>
    <lineage>
        <taxon>Bacteria</taxon>
        <taxon>Pseudomonadati</taxon>
        <taxon>Planctomycetota</taxon>
        <taxon>Planctomycetia</taxon>
        <taxon>Planctomycetales</taxon>
        <taxon>Planctomycetaceae</taxon>
        <taxon>Planctomyces</taxon>
    </lineage>
</organism>
<evidence type="ECO:0000259" key="1">
    <source>
        <dbReference type="Pfam" id="PF00857"/>
    </source>
</evidence>
<reference evidence="2 3" key="2">
    <citation type="submission" date="2019-08" db="EMBL/GenBank/DDBJ databases">
        <authorList>
            <person name="Henke P."/>
        </authorList>
    </citation>
    <scope>NUCLEOTIDE SEQUENCE [LARGE SCALE GENOMIC DNA]</scope>
    <source>
        <strain evidence="2">Phe10_nw2017</strain>
    </source>
</reference>
<evidence type="ECO:0000313" key="3">
    <source>
        <dbReference type="Proteomes" id="UP000321083"/>
    </source>
</evidence>
<protein>
    <submittedName>
        <fullName evidence="2">Hydrolase</fullName>
    </submittedName>
</protein>
<dbReference type="InterPro" id="IPR000868">
    <property type="entry name" value="Isochorismatase-like_dom"/>
</dbReference>
<dbReference type="Pfam" id="PF00857">
    <property type="entry name" value="Isochorismatase"/>
    <property type="match status" value="1"/>
</dbReference>
<dbReference type="InterPro" id="IPR050993">
    <property type="entry name" value="Isochorismatase_domain"/>
</dbReference>
<dbReference type="AlphaFoldDB" id="A0A5C6M7V7"/>
<dbReference type="Gene3D" id="3.40.50.850">
    <property type="entry name" value="Isochorismatase-like"/>
    <property type="match status" value="1"/>
</dbReference>